<sequence length="62" mass="6970">MEDEKASEMRVKTISRTDSQRTLGSVPMKVQLHHCPSGTLEVCKPICNNKNPEQRVLLSNTC</sequence>
<name>A0A0E9Q0R1_ANGAN</name>
<dbReference type="EMBL" id="GBXM01098106">
    <property type="protein sequence ID" value="JAH10471.1"/>
    <property type="molecule type" value="Transcribed_RNA"/>
</dbReference>
<feature type="compositionally biased region" description="Basic and acidic residues" evidence="1">
    <location>
        <begin position="1"/>
        <end position="11"/>
    </location>
</feature>
<reference evidence="2" key="2">
    <citation type="journal article" date="2015" name="Fish Shellfish Immunol.">
        <title>Early steps in the European eel (Anguilla anguilla)-Vibrio vulnificus interaction in the gills: Role of the RtxA13 toxin.</title>
        <authorList>
            <person name="Callol A."/>
            <person name="Pajuelo D."/>
            <person name="Ebbesson L."/>
            <person name="Teles M."/>
            <person name="MacKenzie S."/>
            <person name="Amaro C."/>
        </authorList>
    </citation>
    <scope>NUCLEOTIDE SEQUENCE</scope>
</reference>
<feature type="region of interest" description="Disordered" evidence="1">
    <location>
        <begin position="1"/>
        <end position="23"/>
    </location>
</feature>
<protein>
    <submittedName>
        <fullName evidence="2">Uncharacterized protein</fullName>
    </submittedName>
</protein>
<evidence type="ECO:0000313" key="2">
    <source>
        <dbReference type="EMBL" id="JAH10471.1"/>
    </source>
</evidence>
<accession>A0A0E9Q0R1</accession>
<reference evidence="2" key="1">
    <citation type="submission" date="2014-11" db="EMBL/GenBank/DDBJ databases">
        <authorList>
            <person name="Amaro Gonzalez C."/>
        </authorList>
    </citation>
    <scope>NUCLEOTIDE SEQUENCE</scope>
</reference>
<feature type="compositionally biased region" description="Polar residues" evidence="1">
    <location>
        <begin position="14"/>
        <end position="23"/>
    </location>
</feature>
<proteinExistence type="predicted"/>
<dbReference type="AlphaFoldDB" id="A0A0E9Q0R1"/>
<organism evidence="2">
    <name type="scientific">Anguilla anguilla</name>
    <name type="common">European freshwater eel</name>
    <name type="synonym">Muraena anguilla</name>
    <dbReference type="NCBI Taxonomy" id="7936"/>
    <lineage>
        <taxon>Eukaryota</taxon>
        <taxon>Metazoa</taxon>
        <taxon>Chordata</taxon>
        <taxon>Craniata</taxon>
        <taxon>Vertebrata</taxon>
        <taxon>Euteleostomi</taxon>
        <taxon>Actinopterygii</taxon>
        <taxon>Neopterygii</taxon>
        <taxon>Teleostei</taxon>
        <taxon>Anguilliformes</taxon>
        <taxon>Anguillidae</taxon>
        <taxon>Anguilla</taxon>
    </lineage>
</organism>
<evidence type="ECO:0000256" key="1">
    <source>
        <dbReference type="SAM" id="MobiDB-lite"/>
    </source>
</evidence>